<dbReference type="Gene3D" id="3.30.2010.30">
    <property type="match status" value="1"/>
</dbReference>
<dbReference type="PRINTS" id="PR00756">
    <property type="entry name" value="ALADIPTASE"/>
</dbReference>
<dbReference type="GeneID" id="112462890"/>
<dbReference type="PANTHER" id="PTHR11533:SF299">
    <property type="entry name" value="AMINOPEPTIDASE"/>
    <property type="match status" value="1"/>
</dbReference>
<dbReference type="Gene3D" id="2.60.40.1730">
    <property type="entry name" value="tricorn interacting facor f3 domain"/>
    <property type="match status" value="1"/>
</dbReference>
<dbReference type="GO" id="GO:0005737">
    <property type="term" value="C:cytoplasm"/>
    <property type="evidence" value="ECO:0007669"/>
    <property type="project" value="TreeGrafter"/>
</dbReference>
<dbReference type="InterPro" id="IPR042097">
    <property type="entry name" value="Aminopeptidase_N-like_N_sf"/>
</dbReference>
<dbReference type="SUPFAM" id="SSF63737">
    <property type="entry name" value="Leukotriene A4 hydrolase N-terminal domain"/>
    <property type="match status" value="1"/>
</dbReference>
<dbReference type="GO" id="GO:0042277">
    <property type="term" value="F:peptide binding"/>
    <property type="evidence" value="ECO:0007669"/>
    <property type="project" value="TreeGrafter"/>
</dbReference>
<dbReference type="GO" id="GO:0043171">
    <property type="term" value="P:peptide catabolic process"/>
    <property type="evidence" value="ECO:0007669"/>
    <property type="project" value="TreeGrafter"/>
</dbReference>
<dbReference type="InterPro" id="IPR001930">
    <property type="entry name" value="Peptidase_M1"/>
</dbReference>
<dbReference type="GO" id="GO:0016020">
    <property type="term" value="C:membrane"/>
    <property type="evidence" value="ECO:0007669"/>
    <property type="project" value="TreeGrafter"/>
</dbReference>
<dbReference type="GO" id="GO:0008270">
    <property type="term" value="F:zinc ion binding"/>
    <property type="evidence" value="ECO:0007669"/>
    <property type="project" value="TreeGrafter"/>
</dbReference>
<dbReference type="PANTHER" id="PTHR11533">
    <property type="entry name" value="PROTEASE M1 ZINC METALLOPROTEASE"/>
    <property type="match status" value="1"/>
</dbReference>
<evidence type="ECO:0000259" key="2">
    <source>
        <dbReference type="Pfam" id="PF17900"/>
    </source>
</evidence>
<organism evidence="3 4">
    <name type="scientific">Temnothorax curvispinosus</name>
    <dbReference type="NCBI Taxonomy" id="300111"/>
    <lineage>
        <taxon>Eukaryota</taxon>
        <taxon>Metazoa</taxon>
        <taxon>Ecdysozoa</taxon>
        <taxon>Arthropoda</taxon>
        <taxon>Hexapoda</taxon>
        <taxon>Insecta</taxon>
        <taxon>Pterygota</taxon>
        <taxon>Neoptera</taxon>
        <taxon>Endopterygota</taxon>
        <taxon>Hymenoptera</taxon>
        <taxon>Apocrita</taxon>
        <taxon>Aculeata</taxon>
        <taxon>Formicoidea</taxon>
        <taxon>Formicidae</taxon>
        <taxon>Myrmicinae</taxon>
        <taxon>Temnothorax</taxon>
    </lineage>
</organism>
<evidence type="ECO:0000313" key="4">
    <source>
        <dbReference type="RefSeq" id="XP_024884726.1"/>
    </source>
</evidence>
<dbReference type="GO" id="GO:0070006">
    <property type="term" value="F:metalloaminopeptidase activity"/>
    <property type="evidence" value="ECO:0007669"/>
    <property type="project" value="TreeGrafter"/>
</dbReference>
<evidence type="ECO:0000256" key="1">
    <source>
        <dbReference type="SAM" id="SignalP"/>
    </source>
</evidence>
<dbReference type="Pfam" id="PF17900">
    <property type="entry name" value="Peptidase_M1_N"/>
    <property type="match status" value="1"/>
</dbReference>
<name>A0A6J1QUY6_9HYME</name>
<evidence type="ECO:0000313" key="3">
    <source>
        <dbReference type="Proteomes" id="UP000504618"/>
    </source>
</evidence>
<proteinExistence type="predicted"/>
<dbReference type="Proteomes" id="UP000504618">
    <property type="component" value="Unplaced"/>
</dbReference>
<dbReference type="OrthoDB" id="510539at2759"/>
<feature type="domain" description="Aminopeptidase N-like N-terminal" evidence="2">
    <location>
        <begin position="48"/>
        <end position="254"/>
    </location>
</feature>
<protein>
    <submittedName>
        <fullName evidence="4">Glutamyl aminopeptidase-like</fullName>
    </submittedName>
</protein>
<dbReference type="GO" id="GO:0005615">
    <property type="term" value="C:extracellular space"/>
    <property type="evidence" value="ECO:0007669"/>
    <property type="project" value="TreeGrafter"/>
</dbReference>
<dbReference type="InterPro" id="IPR045357">
    <property type="entry name" value="Aminopeptidase_N-like_N"/>
</dbReference>
<dbReference type="GO" id="GO:0006508">
    <property type="term" value="P:proteolysis"/>
    <property type="evidence" value="ECO:0007669"/>
    <property type="project" value="InterPro"/>
</dbReference>
<accession>A0A6J1QUY6</accession>
<feature type="chain" id="PRO_5026714420" evidence="1">
    <location>
        <begin position="28"/>
        <end position="333"/>
    </location>
</feature>
<dbReference type="AlphaFoldDB" id="A0A6J1QUY6"/>
<dbReference type="RefSeq" id="XP_024884726.1">
    <property type="nucleotide sequence ID" value="XM_025028958.1"/>
</dbReference>
<sequence>MAFQKLLLNSGLIFIVAIVFFIGGSSGDDSALSNCTLSDNRLPGYIIPKHYNLKLVLDADEEVQSDSPFLEHLKPERAKHDFFFSGEIDVNIDILRSTQDIYFHVRKSIDISSTKLISSNGTEYSPIGNYDYFDAEIKILRYNELLAGEYTLKMKFKIFSTIDINEINELFKASYKEETGEFSVFATRFQAIGARGVFPCWDDPRFRSTFNISVKHRSKYRILSNMPVKKIDEEEENEMRWTHFETTLPIPTYLVAITLNEFGDSDSINERISISSRPNVRKYIALANDVVEKVTSRLESKWKNMKKIPKMDHVAIPHFWTDGMSNTGLTLYR</sequence>
<dbReference type="InterPro" id="IPR050344">
    <property type="entry name" value="Peptidase_M1_aminopeptidases"/>
</dbReference>
<keyword evidence="3" id="KW-1185">Reference proteome</keyword>
<feature type="signal peptide" evidence="1">
    <location>
        <begin position="1"/>
        <end position="27"/>
    </location>
</feature>
<reference evidence="4" key="1">
    <citation type="submission" date="2025-08" db="UniProtKB">
        <authorList>
            <consortium name="RefSeq"/>
        </authorList>
    </citation>
    <scope>IDENTIFICATION</scope>
    <source>
        <tissue evidence="4">Whole body</tissue>
    </source>
</reference>
<keyword evidence="1" id="KW-0732">Signal</keyword>
<gene>
    <name evidence="4" type="primary">LOC112462890</name>
</gene>